<dbReference type="GeneTree" id="ENSGT00940000155751"/>
<evidence type="ECO:0000256" key="1">
    <source>
        <dbReference type="SAM" id="Coils"/>
    </source>
</evidence>
<feature type="region of interest" description="Disordered" evidence="2">
    <location>
        <begin position="236"/>
        <end position="257"/>
    </location>
</feature>
<dbReference type="GeneID" id="105007164"/>
<accession>A0A3P8Z6C9</accession>
<dbReference type="AlphaFoldDB" id="A0A3P8Z6C9"/>
<reference evidence="3" key="2">
    <citation type="submission" date="2020-02" db="EMBL/GenBank/DDBJ databases">
        <title>Esox lucius (northern pike) genome, fEsoLuc1, primary haplotype.</title>
        <authorList>
            <person name="Myers G."/>
            <person name="Karagic N."/>
            <person name="Meyer A."/>
            <person name="Pippel M."/>
            <person name="Reichard M."/>
            <person name="Winkler S."/>
            <person name="Tracey A."/>
            <person name="Sims Y."/>
            <person name="Howe K."/>
            <person name="Rhie A."/>
            <person name="Formenti G."/>
            <person name="Durbin R."/>
            <person name="Fedrigo O."/>
            <person name="Jarvis E.D."/>
        </authorList>
    </citation>
    <scope>NUCLEOTIDE SEQUENCE [LARGE SCALE GENOMIC DNA]</scope>
</reference>
<dbReference type="RefSeq" id="XP_010864292.2">
    <property type="nucleotide sequence ID" value="XM_010865990.3"/>
</dbReference>
<keyword evidence="1" id="KW-0175">Coiled coil</keyword>
<feature type="coiled-coil region" evidence="1">
    <location>
        <begin position="39"/>
        <end position="136"/>
    </location>
</feature>
<feature type="compositionally biased region" description="Polar residues" evidence="2">
    <location>
        <begin position="184"/>
        <end position="193"/>
    </location>
</feature>
<proteinExistence type="predicted"/>
<evidence type="ECO:0000313" key="3">
    <source>
        <dbReference type="Ensembl" id="ENSELUP00000024359.2"/>
    </source>
</evidence>
<sequence>MMRFLLDCLRTPRQRAPCSVRNQDFVEHDDCVIQKTGEIRDLQNAVQQEGIELQDQRADQRELEETLEKLEQHRMELEEQLKLTRLECVKESQQILSLQAEEAAREMKVEEYERELARARRKLKQLKIEVRQAQGKVEAAGECIIPLEDSISQSYEEILQEECMLSILRGEQTRDATLPDHQQVEPNDTSPCSLRTEDGTVDIPDVPAWSWGRSQSLPVYAEILANLGCAARAKNGLTDTQEEEEETLSTPKQIDKGEEKVKVEEKITKYSNSSIAIKDLDFYHPDPFIHCESEHDLFKDDDLFTKTDKSDDDPFKGTNPFGADVLFSEGTEEPYCSNDSFPGIPACRELGSNDETDKSLSCADNKASTGTQCFESEFPDEDETSDIEISYSREDLDAVHSEAVQLSFVEPKTLLITECLSFKPIYTAQTCSLDIELEDEAGSNVASGRESFSQASRATPGCWTQLLH</sequence>
<reference evidence="3" key="3">
    <citation type="submission" date="2025-08" db="UniProtKB">
        <authorList>
            <consortium name="Ensembl"/>
        </authorList>
    </citation>
    <scope>IDENTIFICATION</scope>
</reference>
<evidence type="ECO:0000313" key="4">
    <source>
        <dbReference type="Proteomes" id="UP000265140"/>
    </source>
</evidence>
<dbReference type="Ensembl" id="ENSELUT00000035786.3">
    <property type="protein sequence ID" value="ENSELUP00000024359.2"/>
    <property type="gene ID" value="ENSELUG00000023131.3"/>
</dbReference>
<dbReference type="Bgee" id="ENSELUG00000023131">
    <property type="expression patterns" value="Expressed in brain and 5 other cell types or tissues"/>
</dbReference>
<feature type="region of interest" description="Disordered" evidence="2">
    <location>
        <begin position="180"/>
        <end position="199"/>
    </location>
</feature>
<evidence type="ECO:0008006" key="5">
    <source>
        <dbReference type="Google" id="ProtNLM"/>
    </source>
</evidence>
<reference evidence="3" key="4">
    <citation type="submission" date="2025-09" db="UniProtKB">
        <authorList>
            <consortium name="Ensembl"/>
        </authorList>
    </citation>
    <scope>IDENTIFICATION</scope>
</reference>
<dbReference type="Proteomes" id="UP000265140">
    <property type="component" value="Chromosome 3"/>
</dbReference>
<name>A0A3P8Z6C9_ESOLU</name>
<evidence type="ECO:0000256" key="2">
    <source>
        <dbReference type="SAM" id="MobiDB-lite"/>
    </source>
</evidence>
<organism evidence="3 4">
    <name type="scientific">Esox lucius</name>
    <name type="common">Northern pike</name>
    <dbReference type="NCBI Taxonomy" id="8010"/>
    <lineage>
        <taxon>Eukaryota</taxon>
        <taxon>Metazoa</taxon>
        <taxon>Chordata</taxon>
        <taxon>Craniata</taxon>
        <taxon>Vertebrata</taxon>
        <taxon>Euteleostomi</taxon>
        <taxon>Actinopterygii</taxon>
        <taxon>Neopterygii</taxon>
        <taxon>Teleostei</taxon>
        <taxon>Protacanthopterygii</taxon>
        <taxon>Esociformes</taxon>
        <taxon>Esocidae</taxon>
        <taxon>Esox</taxon>
    </lineage>
</organism>
<reference evidence="4" key="1">
    <citation type="journal article" date="2014" name="PLoS ONE">
        <title>The genome and linkage map of the northern pike (Esox lucius): conserved synteny revealed between the salmonid sister group and the Neoteleostei.</title>
        <authorList>
            <person name="Rondeau E.B."/>
            <person name="Minkley D.R."/>
            <person name="Leong J.S."/>
            <person name="Messmer A.M."/>
            <person name="Jantzen J.R."/>
            <person name="von Schalburg K.R."/>
            <person name="Lemon C."/>
            <person name="Bird N.H."/>
            <person name="Koop B.F."/>
        </authorList>
    </citation>
    <scope>NUCLEOTIDE SEQUENCE</scope>
</reference>
<keyword evidence="4" id="KW-1185">Reference proteome</keyword>
<protein>
    <recommendedName>
        <fullName evidence="5">Epidermal growth factor receptor pathway substrate 15</fullName>
    </recommendedName>
</protein>